<gene>
    <name evidence="2" type="ORF">SCHPADRAFT_943503</name>
</gene>
<evidence type="ECO:0000259" key="1">
    <source>
        <dbReference type="Pfam" id="PF12937"/>
    </source>
</evidence>
<dbReference type="Gene3D" id="1.20.1280.50">
    <property type="match status" value="1"/>
</dbReference>
<accession>A0A0H2RCY7</accession>
<sequence>MSHSNKLRKTQISPEMLQMHIQDGTSKQQIAEDIKDIVLNYLEDQDGFELPTKLREEEVHLDSITYEGLLNRGIIRNEDGKGYALVSRARQISSRIVTLDGILDSITSRMKNKVKTARQRIDHVASVCGLASLPPEVLSLVFSFIIHGSPSTSKPRSLISVRLSHVCRQFRYIVTTNPRFWTTINTTPFTPELGLVNACLERSKDCPLDIQLNLYATPSQNHNIQQALLSPRHVGYDKTFLALRPHTHRWRSLHLNFIRAKKFKGISGFWRYLKDTIFPMLDSISAEGDECEYADFNAKLSETSSWKCPNLTGIILRSCVPNPLPNLAAVTTFDIEVSDLLNFADMLKTLNEMPSIAITNLRLDISKIYPQCSTDVGHRHVLEQHSLTIGTVKSFELGFAADHIADDVTHGFECVQSILAKLYLPNAEDIVLKGSDPTRPSKNSLPLDRLLLVISKRCPKVINCVINITRNPSIYTILPYHLPPNLETLRIACNTCLIIDRKSAEEEIYSTPSKIRRITLGVNSDPSLRTSGAVDWIDHLKERMEKYGGWDVFETLTLLKGVDKGGLRNIKTILVFELDKIIPREEVEEWCESTHVFPEIMEEYKRNQTYDDEYDSWG</sequence>
<proteinExistence type="predicted"/>
<dbReference type="InterPro" id="IPR036047">
    <property type="entry name" value="F-box-like_dom_sf"/>
</dbReference>
<dbReference type="Pfam" id="PF12937">
    <property type="entry name" value="F-box-like"/>
    <property type="match status" value="1"/>
</dbReference>
<dbReference type="Proteomes" id="UP000053477">
    <property type="component" value="Unassembled WGS sequence"/>
</dbReference>
<evidence type="ECO:0000313" key="2">
    <source>
        <dbReference type="EMBL" id="KLO09639.1"/>
    </source>
</evidence>
<protein>
    <recommendedName>
        <fullName evidence="1">F-box domain-containing protein</fullName>
    </recommendedName>
</protein>
<dbReference type="AlphaFoldDB" id="A0A0H2RCY7"/>
<organism evidence="2 3">
    <name type="scientific">Schizopora paradoxa</name>
    <dbReference type="NCBI Taxonomy" id="27342"/>
    <lineage>
        <taxon>Eukaryota</taxon>
        <taxon>Fungi</taxon>
        <taxon>Dikarya</taxon>
        <taxon>Basidiomycota</taxon>
        <taxon>Agaricomycotina</taxon>
        <taxon>Agaricomycetes</taxon>
        <taxon>Hymenochaetales</taxon>
        <taxon>Schizoporaceae</taxon>
        <taxon>Schizopora</taxon>
    </lineage>
</organism>
<evidence type="ECO:0000313" key="3">
    <source>
        <dbReference type="Proteomes" id="UP000053477"/>
    </source>
</evidence>
<dbReference type="InParanoid" id="A0A0H2RCY7"/>
<dbReference type="SUPFAM" id="SSF81383">
    <property type="entry name" value="F-box domain"/>
    <property type="match status" value="1"/>
</dbReference>
<dbReference type="EMBL" id="KQ086050">
    <property type="protein sequence ID" value="KLO09639.1"/>
    <property type="molecule type" value="Genomic_DNA"/>
</dbReference>
<keyword evidence="3" id="KW-1185">Reference proteome</keyword>
<dbReference type="InterPro" id="IPR001810">
    <property type="entry name" value="F-box_dom"/>
</dbReference>
<feature type="domain" description="F-box" evidence="1">
    <location>
        <begin position="131"/>
        <end position="185"/>
    </location>
</feature>
<reference evidence="2 3" key="1">
    <citation type="submission" date="2015-04" db="EMBL/GenBank/DDBJ databases">
        <title>Complete genome sequence of Schizopora paradoxa KUC8140, a cosmopolitan wood degrader in East Asia.</title>
        <authorList>
            <consortium name="DOE Joint Genome Institute"/>
            <person name="Min B."/>
            <person name="Park H."/>
            <person name="Jang Y."/>
            <person name="Kim J.-J."/>
            <person name="Kim K.H."/>
            <person name="Pangilinan J."/>
            <person name="Lipzen A."/>
            <person name="Riley R."/>
            <person name="Grigoriev I.V."/>
            <person name="Spatafora J.W."/>
            <person name="Choi I.-G."/>
        </authorList>
    </citation>
    <scope>NUCLEOTIDE SEQUENCE [LARGE SCALE GENOMIC DNA]</scope>
    <source>
        <strain evidence="2 3">KUC8140</strain>
    </source>
</reference>
<name>A0A0H2RCY7_9AGAM</name>
<dbReference type="OrthoDB" id="2895363at2759"/>